<evidence type="ECO:0000313" key="1">
    <source>
        <dbReference type="EMBL" id="AAS43504.1"/>
    </source>
</evidence>
<gene>
    <name evidence="1" type="ordered locus">BCE_4603</name>
</gene>
<proteinExistence type="predicted"/>
<dbReference type="KEGG" id="bca:BCE_4603"/>
<reference evidence="1 2" key="1">
    <citation type="journal article" date="2004" name="Nucleic Acids Res.">
        <title>The genome sequence of Bacillus cereus ATCC 10987 reveals metabolic adaptations and a large plasmid related to Bacillus anthracis pXO1.</title>
        <authorList>
            <person name="Rasko D.A."/>
            <person name="Ravel J."/>
            <person name="Okstad O.A."/>
            <person name="Helgason E."/>
            <person name="Cer R.Z."/>
            <person name="Jiang L."/>
            <person name="Shores K.A."/>
            <person name="Fouts D.E."/>
            <person name="Tourasse N.J."/>
            <person name="Angiuoli S.V."/>
            <person name="Kolonay J."/>
            <person name="Nelson W.C."/>
            <person name="Kolsto A.-B."/>
            <person name="Fraser C.M."/>
            <person name="Read T.D."/>
        </authorList>
    </citation>
    <scope>NUCLEOTIDE SEQUENCE [LARGE SCALE GENOMIC DNA]</scope>
    <source>
        <strain evidence="2">ATCC 10987 / NRS 248</strain>
    </source>
</reference>
<evidence type="ECO:0000313" key="2">
    <source>
        <dbReference type="Proteomes" id="UP000002527"/>
    </source>
</evidence>
<dbReference type="EMBL" id="AE017194">
    <property type="protein sequence ID" value="AAS43504.1"/>
    <property type="molecule type" value="Genomic_DNA"/>
</dbReference>
<sequence length="92" mass="10817">MAEKEEDDIMENEKKLRVRMLIESDVILDEVIKSRIEKEYGREMSDFEAAECLLYAYLNPKVYSLNENEISGEWDNVCSFNGRVQNFSLEVN</sequence>
<accession>Q72ZR5</accession>
<dbReference type="AlphaFoldDB" id="Q72ZR5"/>
<protein>
    <submittedName>
        <fullName evidence="1">Uncharacterized protein</fullName>
    </submittedName>
</protein>
<dbReference type="Proteomes" id="UP000002527">
    <property type="component" value="Chromosome"/>
</dbReference>
<name>Q72ZR5_BACC1</name>
<dbReference type="HOGENOM" id="CLU_2407035_0_0_9"/>
<organism evidence="1 2">
    <name type="scientific">Bacillus cereus (strain ATCC 10987 / NRS 248)</name>
    <dbReference type="NCBI Taxonomy" id="222523"/>
    <lineage>
        <taxon>Bacteria</taxon>
        <taxon>Bacillati</taxon>
        <taxon>Bacillota</taxon>
        <taxon>Bacilli</taxon>
        <taxon>Bacillales</taxon>
        <taxon>Bacillaceae</taxon>
        <taxon>Bacillus</taxon>
        <taxon>Bacillus cereus group</taxon>
    </lineage>
</organism>